<dbReference type="InterPro" id="IPR057191">
    <property type="entry name" value="DUF7869"/>
</dbReference>
<feature type="region of interest" description="Disordered" evidence="1">
    <location>
        <begin position="1"/>
        <end position="26"/>
    </location>
</feature>
<organism evidence="3">
    <name type="scientific">Diabrotica virgifera virgifera</name>
    <name type="common">western corn rootworm</name>
    <dbReference type="NCBI Taxonomy" id="50390"/>
    <lineage>
        <taxon>Eukaryota</taxon>
        <taxon>Metazoa</taxon>
        <taxon>Ecdysozoa</taxon>
        <taxon>Arthropoda</taxon>
        <taxon>Hexapoda</taxon>
        <taxon>Insecta</taxon>
        <taxon>Pterygota</taxon>
        <taxon>Neoptera</taxon>
        <taxon>Endopterygota</taxon>
        <taxon>Coleoptera</taxon>
        <taxon>Polyphaga</taxon>
        <taxon>Cucujiformia</taxon>
        <taxon>Chrysomeloidea</taxon>
        <taxon>Chrysomelidae</taxon>
        <taxon>Galerucinae</taxon>
        <taxon>Diabroticina</taxon>
        <taxon>Diabroticites</taxon>
        <taxon>Diabrotica</taxon>
    </lineage>
</organism>
<protein>
    <submittedName>
        <fullName evidence="3">Uncharacterized protein LOC114341876</fullName>
    </submittedName>
</protein>
<sequence>MQKTSDLGIVEPDKRGKGTSHRKISENDTKLITDHINKFPRYRSHYSRKDNAASRYLSSELNVQCMYKLYKEICVEDHRTPVKLSYYRYVFNNHFNLRFHRPHSDTCSRCDKYQNIIKHSTDQRNVAETKVQLSVHHCKAELACETKKIDIDTYISSADTLVVCFDLQQTLPTPLITTSKVFYLRQLWTYNFCVYDLLHNKAHMFTWSENIASRGSQAIGSCLLQFIKTLPPTVTKLIAYSDSCGGQNKNKYISKLFMFLVQSTHLQEIHHKFLEPGHTYMECDRAFALIEQAKRKNPQVFIPQHWTSVIKSSARSFVVHEMTQQMFFTFQKLNTLINDPKLDVEKKPLHFREINHFKYSKDAAIFSFQFKHSLQEDFPFSKWVSVLPRGRPSLKLENILSTNTDEIMITTAKWKDLQTLLDYIPPVYHQFYKDLPHKEQKKKETKARESTTRKSDNVTASTSRVAHESDSDNDMDDSAIIDSDYENV</sequence>
<name>A0A6P7GXD3_DIAVI</name>
<dbReference type="InParanoid" id="A0A6P7GXD3"/>
<dbReference type="RefSeq" id="XP_028148485.1">
    <property type="nucleotide sequence ID" value="XM_028292684.1"/>
</dbReference>
<dbReference type="PANTHER" id="PTHR10773:SF19">
    <property type="match status" value="1"/>
</dbReference>
<evidence type="ECO:0000259" key="2">
    <source>
        <dbReference type="Pfam" id="PF25273"/>
    </source>
</evidence>
<dbReference type="Pfam" id="PF25273">
    <property type="entry name" value="DUF7869"/>
    <property type="match status" value="1"/>
</dbReference>
<proteinExistence type="predicted"/>
<gene>
    <name evidence="3" type="primary">LOC114341876</name>
</gene>
<feature type="compositionally biased region" description="Acidic residues" evidence="1">
    <location>
        <begin position="471"/>
        <end position="488"/>
    </location>
</feature>
<feature type="compositionally biased region" description="Basic and acidic residues" evidence="1">
    <location>
        <begin position="438"/>
        <end position="456"/>
    </location>
</feature>
<reference evidence="3" key="1">
    <citation type="submission" date="2025-08" db="UniProtKB">
        <authorList>
            <consortium name="RefSeq"/>
        </authorList>
    </citation>
    <scope>IDENTIFICATION</scope>
    <source>
        <tissue evidence="3">Whole insect</tissue>
    </source>
</reference>
<accession>A0A6P7GXD3</accession>
<feature type="region of interest" description="Disordered" evidence="1">
    <location>
        <begin position="438"/>
        <end position="488"/>
    </location>
</feature>
<dbReference type="AlphaFoldDB" id="A0A6P7GXD3"/>
<evidence type="ECO:0000256" key="1">
    <source>
        <dbReference type="SAM" id="MobiDB-lite"/>
    </source>
</evidence>
<evidence type="ECO:0000313" key="3">
    <source>
        <dbReference type="RefSeq" id="XP_028148485.1"/>
    </source>
</evidence>
<feature type="domain" description="DUF7869" evidence="2">
    <location>
        <begin position="200"/>
        <end position="352"/>
    </location>
</feature>
<dbReference type="PANTHER" id="PTHR10773">
    <property type="entry name" value="DNA-DIRECTED RNA POLYMERASES I, II, AND III SUBUNIT RPABC2"/>
    <property type="match status" value="1"/>
</dbReference>